<keyword evidence="5" id="KW-0788">Thiol protease</keyword>
<dbReference type="SMART" id="SM00645">
    <property type="entry name" value="Pept_C1"/>
    <property type="match status" value="1"/>
</dbReference>
<dbReference type="InterPro" id="IPR013128">
    <property type="entry name" value="Peptidase_C1A"/>
</dbReference>
<evidence type="ECO:0000313" key="10">
    <source>
        <dbReference type="Proteomes" id="UP000475862"/>
    </source>
</evidence>
<evidence type="ECO:0000256" key="6">
    <source>
        <dbReference type="ARBA" id="ARBA00023145"/>
    </source>
</evidence>
<keyword evidence="7" id="KW-1015">Disulfide bond</keyword>
<reference evidence="9 10" key="1">
    <citation type="submission" date="2019-08" db="EMBL/GenBank/DDBJ databases">
        <title>The genome of the soybean aphid Biotype 1, its phylome, world population structure and adaptation to the North American continent.</title>
        <authorList>
            <person name="Giordano R."/>
            <person name="Donthu R.K."/>
            <person name="Hernandez A.G."/>
            <person name="Wright C.L."/>
            <person name="Zimin A.V."/>
        </authorList>
    </citation>
    <scope>NUCLEOTIDE SEQUENCE [LARGE SCALE GENOMIC DNA]</scope>
    <source>
        <tissue evidence="9">Whole aphids</tissue>
    </source>
</reference>
<feature type="domain" description="Peptidase C1A papain C-terminal" evidence="8">
    <location>
        <begin position="58"/>
        <end position="306"/>
    </location>
</feature>
<dbReference type="CDD" id="cd02620">
    <property type="entry name" value="Peptidase_C1A_CathepsinB"/>
    <property type="match status" value="1"/>
</dbReference>
<evidence type="ECO:0000256" key="2">
    <source>
        <dbReference type="ARBA" id="ARBA00022670"/>
    </source>
</evidence>
<dbReference type="Pfam" id="PF00112">
    <property type="entry name" value="Peptidase_C1"/>
    <property type="match status" value="2"/>
</dbReference>
<keyword evidence="10" id="KW-1185">Reference proteome</keyword>
<gene>
    <name evidence="9" type="ORF">AGLY_008791</name>
</gene>
<dbReference type="SUPFAM" id="SSF54001">
    <property type="entry name" value="Cysteine proteinases"/>
    <property type="match status" value="2"/>
</dbReference>
<dbReference type="AlphaFoldDB" id="A0A6G0TKG5"/>
<dbReference type="PROSITE" id="PS00639">
    <property type="entry name" value="THIOL_PROTEASE_HIS"/>
    <property type="match status" value="2"/>
</dbReference>
<keyword evidence="3" id="KW-0732">Signal</keyword>
<dbReference type="Proteomes" id="UP000475862">
    <property type="component" value="Unassembled WGS sequence"/>
</dbReference>
<keyword evidence="6" id="KW-0865">Zymogen</keyword>
<dbReference type="GO" id="GO:0008234">
    <property type="term" value="F:cysteine-type peptidase activity"/>
    <property type="evidence" value="ECO:0007669"/>
    <property type="project" value="UniProtKB-KW"/>
</dbReference>
<name>A0A6G0TKG5_APHGL</name>
<dbReference type="FunFam" id="3.90.70.10:FF:000031">
    <property type="entry name" value="Cathepsin B"/>
    <property type="match status" value="1"/>
</dbReference>
<dbReference type="EMBL" id="VYZN01000030">
    <property type="protein sequence ID" value="KAE9534055.1"/>
    <property type="molecule type" value="Genomic_DNA"/>
</dbReference>
<protein>
    <recommendedName>
        <fullName evidence="8">Peptidase C1A papain C-terminal domain-containing protein</fullName>
    </recommendedName>
</protein>
<comment type="caution">
    <text evidence="9">The sequence shown here is derived from an EMBL/GenBank/DDBJ whole genome shotgun (WGS) entry which is preliminary data.</text>
</comment>
<organism evidence="9 10">
    <name type="scientific">Aphis glycines</name>
    <name type="common">Soybean aphid</name>
    <dbReference type="NCBI Taxonomy" id="307491"/>
    <lineage>
        <taxon>Eukaryota</taxon>
        <taxon>Metazoa</taxon>
        <taxon>Ecdysozoa</taxon>
        <taxon>Arthropoda</taxon>
        <taxon>Hexapoda</taxon>
        <taxon>Insecta</taxon>
        <taxon>Pterygota</taxon>
        <taxon>Neoptera</taxon>
        <taxon>Paraneoptera</taxon>
        <taxon>Hemiptera</taxon>
        <taxon>Sternorrhyncha</taxon>
        <taxon>Aphidomorpha</taxon>
        <taxon>Aphidoidea</taxon>
        <taxon>Aphididae</taxon>
        <taxon>Aphidini</taxon>
        <taxon>Aphis</taxon>
        <taxon>Aphis</taxon>
    </lineage>
</organism>
<evidence type="ECO:0000256" key="5">
    <source>
        <dbReference type="ARBA" id="ARBA00022807"/>
    </source>
</evidence>
<proteinExistence type="inferred from homology"/>
<dbReference type="PRINTS" id="PR00705">
    <property type="entry name" value="PAPAIN"/>
</dbReference>
<dbReference type="GO" id="GO:0006508">
    <property type="term" value="P:proteolysis"/>
    <property type="evidence" value="ECO:0007669"/>
    <property type="project" value="UniProtKB-KW"/>
</dbReference>
<evidence type="ECO:0000256" key="4">
    <source>
        <dbReference type="ARBA" id="ARBA00022801"/>
    </source>
</evidence>
<dbReference type="InterPro" id="IPR025660">
    <property type="entry name" value="Pept_his_AS"/>
</dbReference>
<accession>A0A6G0TKG5</accession>
<evidence type="ECO:0000256" key="1">
    <source>
        <dbReference type="ARBA" id="ARBA00008455"/>
    </source>
</evidence>
<evidence type="ECO:0000313" key="9">
    <source>
        <dbReference type="EMBL" id="KAE9534055.1"/>
    </source>
</evidence>
<dbReference type="PANTHER" id="PTHR12411">
    <property type="entry name" value="CYSTEINE PROTEASE FAMILY C1-RELATED"/>
    <property type="match status" value="1"/>
</dbReference>
<sequence length="446" mass="50953">MKRLQHGRHIMAGINFDPSTPKEHILSLLGSKGVQIPNKINYKMYKTQDDGYSSYVEIPIKFDARKQWIRCKTIGEVRDQGNCRSCWALATSSAFADRLCIATNGDFNQLLSAEEITFCCHSCGNGCNGGYPIKAWKHFKRHGLVTGGNYKSGEGCEPYRVPPCPYDEQGNNTCKGKPTEKNHRCTRMCYGDQDLNFDQDHRYTRDYYYLTYASIQKDVINYGPIEASFDVYDDFPSYKSGIYERTENATYLGGHAVKLIGWGEEYGVSYWLMVNSWNVDWGDKGVFKIRRGTNECGVDNSTTGAWERFKNHGLVTGGDYKSGEGCEPYRVPSCPYDEQENNTCAGKPTEKNHRCTKICYGDQELDFDEDHRYTRDYYYLTYGSIQKDVMTYGPIEASFDVYTDFPSYKSGIYERTENATYLGGHAVKLIGWGEQYGIPYWLMVNS</sequence>
<keyword evidence="2" id="KW-0645">Protease</keyword>
<evidence type="ECO:0000256" key="7">
    <source>
        <dbReference type="ARBA" id="ARBA00023157"/>
    </source>
</evidence>
<evidence type="ECO:0000256" key="3">
    <source>
        <dbReference type="ARBA" id="ARBA00022729"/>
    </source>
</evidence>
<dbReference type="OrthoDB" id="640249at2759"/>
<keyword evidence="4" id="KW-0378">Hydrolase</keyword>
<comment type="similarity">
    <text evidence="1">Belongs to the peptidase C1 family.</text>
</comment>
<evidence type="ECO:0000259" key="8">
    <source>
        <dbReference type="SMART" id="SM00645"/>
    </source>
</evidence>
<dbReference type="Gene3D" id="3.90.70.10">
    <property type="entry name" value="Cysteine proteinases"/>
    <property type="match status" value="2"/>
</dbReference>
<dbReference type="InterPro" id="IPR038765">
    <property type="entry name" value="Papain-like_cys_pep_sf"/>
</dbReference>
<dbReference type="InterPro" id="IPR000668">
    <property type="entry name" value="Peptidase_C1A_C"/>
</dbReference>